<dbReference type="PANTHER" id="PTHR33546">
    <property type="entry name" value="LARGE, MULTIFUNCTIONAL SECRETED PROTEIN-RELATED"/>
    <property type="match status" value="1"/>
</dbReference>
<dbReference type="Pfam" id="PF00034">
    <property type="entry name" value="Cytochrom_C"/>
    <property type="match status" value="1"/>
</dbReference>
<dbReference type="PROSITE" id="PS51007">
    <property type="entry name" value="CYTC"/>
    <property type="match status" value="1"/>
</dbReference>
<dbReference type="Pfam" id="PF23500">
    <property type="entry name" value="DUF7133"/>
    <property type="match status" value="1"/>
</dbReference>
<dbReference type="SUPFAM" id="SSF48371">
    <property type="entry name" value="ARM repeat"/>
    <property type="match status" value="1"/>
</dbReference>
<dbReference type="Gene3D" id="2.120.10.30">
    <property type="entry name" value="TolB, C-terminal domain"/>
    <property type="match status" value="1"/>
</dbReference>
<evidence type="ECO:0000256" key="1">
    <source>
        <dbReference type="ARBA" id="ARBA00022617"/>
    </source>
</evidence>
<dbReference type="SUPFAM" id="SSF48431">
    <property type="entry name" value="Lipovitellin-phosvitin complex, superhelical domain"/>
    <property type="match status" value="1"/>
</dbReference>
<dbReference type="InterPro" id="IPR009056">
    <property type="entry name" value="Cyt_c-like_dom"/>
</dbReference>
<dbReference type="PANTHER" id="PTHR33546:SF1">
    <property type="entry name" value="LARGE, MULTIFUNCTIONAL SECRETED PROTEIN"/>
    <property type="match status" value="1"/>
</dbReference>
<evidence type="ECO:0000313" key="7">
    <source>
        <dbReference type="Proteomes" id="UP000612680"/>
    </source>
</evidence>
<dbReference type="EMBL" id="CP056775">
    <property type="protein sequence ID" value="QRR02014.1"/>
    <property type="molecule type" value="Genomic_DNA"/>
</dbReference>
<keyword evidence="7" id="KW-1185">Reference proteome</keyword>
<dbReference type="InterPro" id="IPR036909">
    <property type="entry name" value="Cyt_c-like_dom_sf"/>
</dbReference>
<dbReference type="InterPro" id="IPR011041">
    <property type="entry name" value="Quinoprot_gluc/sorb_DH_b-prop"/>
</dbReference>
<sequence>MNFNKTLKLLPAGCLVLGLMVASYQKSNPSTADSRTLDSLYKDLTDAQKRSAKYAVAGLSVTEGLEATLFAAEPAITNPTNIDVDHLGRVWVCEAYNYRPAINGNPTKNEGDRILILEDTDGDGKSDKTTVFYQGKEINSPIGIWVMDNRVVVSQSPYVWLFTDENRDGKADKKEVIFEGIGGEQHDHGMHAFVFGPDGKLYFNFGNEGGQLLDGKGKPVIGKNGQPIDFTKLKQGMVFRCDPDFTNIEVLANNFRNNYEVAVDSYGTLWQSDNDDDGNKSVRINYVMQYGNYGYTDELTGAGWRAGRTNMEDSIPYRHWHLNDPGVVPNLLQTGSGSPTGMVVYEGRLLPKAFWDQMIHCEPGHNVVRSYPVQKAGAGYTAKIVNIVDGKRDQWFRPSDVCVAPDGSLIVSDWYDPGVGGHQAGDQNKGRIYRIAPPGTTYRIPKNDFTTVTGGIKALQSPSVSVRYMAWNALSKMGDQAVPALEALYLDKKANPRMRTRALWLLSKTAAGERNIDKAVKDANPDIRIAGLRAASELKALQLIPYIQLLARDTDPQVRRECALMLHNNASPEAPALWTQLAQQYDGKDRWYLEALGIAAEGQWDSFFKAWLNKSGINPVASQAGKDIVWRSRSSESVNLLASLASDSNVPLKSRLRYFRAFDFNPGATQKSSALLKIMKGNAPDQSKVNELVLRHLDPAFVKQSPEAMAAVQKLLDSSYGTPVYLEMLGRYELPGENQRLLEMAVKEPYSGLGRGAASQLMKQGGAELIWSVIKGNDADKSEAAVTAMRSIGSKEALDMLKTVSLDTKYPEPLRLASARALGGTMSGEDIVLDLLKDGKYTGDIKAAAVKGLAGAWRKSVKMEAAKYSDAGAVAARKHPDVKELITMKGNVSKGKQVFSSYCSVCHQVNGEGMDFGPKLSEIGSKLPKEAQYAAIFEPSAGIGFGYEGFEVKFKDGSTVSGIISSKTETDLIMKFPGGSTQEYKMSQVKSIKQLSDSMMPAGLPDAMSTEELVSLVDYLSNLKK</sequence>
<protein>
    <submittedName>
        <fullName evidence="6">C-type cytochrome</fullName>
    </submittedName>
</protein>
<reference evidence="6 7" key="1">
    <citation type="submission" date="2020-06" db="EMBL/GenBank/DDBJ databases">
        <title>Dyadobacter sandarakinus sp. nov., isolated from the soil of the Arctic Yellow River Station.</title>
        <authorList>
            <person name="Zhang Y."/>
            <person name="Peng F."/>
        </authorList>
    </citation>
    <scope>NUCLEOTIDE SEQUENCE [LARGE SCALE GENOMIC DNA]</scope>
    <source>
        <strain evidence="6 7">Q3-56</strain>
    </source>
</reference>
<dbReference type="Gene3D" id="1.25.10.10">
    <property type="entry name" value="Leucine-rich Repeat Variant"/>
    <property type="match status" value="1"/>
</dbReference>
<feature type="domain" description="Cytochrome c" evidence="5">
    <location>
        <begin position="890"/>
        <end position="1024"/>
    </location>
</feature>
<dbReference type="InterPro" id="IPR016024">
    <property type="entry name" value="ARM-type_fold"/>
</dbReference>
<dbReference type="InterPro" id="IPR013427">
    <property type="entry name" value="Haem-bd_dom_put"/>
</dbReference>
<dbReference type="NCBIfam" id="TIGR02603">
    <property type="entry name" value="CxxCH_TIGR02603"/>
    <property type="match status" value="1"/>
</dbReference>
<keyword evidence="2 4" id="KW-0479">Metal-binding</keyword>
<dbReference type="InterPro" id="IPR013428">
    <property type="entry name" value="Membrane-bound_put_N"/>
</dbReference>
<dbReference type="Gene3D" id="1.10.760.10">
    <property type="entry name" value="Cytochrome c-like domain"/>
    <property type="match status" value="1"/>
</dbReference>
<gene>
    <name evidence="6" type="ORF">HWI92_14405</name>
</gene>
<dbReference type="NCBIfam" id="TIGR02604">
    <property type="entry name" value="Piru_Ver_Nterm"/>
    <property type="match status" value="1"/>
</dbReference>
<name>A0ABX7I7D2_9BACT</name>
<dbReference type="Proteomes" id="UP000612680">
    <property type="component" value="Chromosome"/>
</dbReference>
<evidence type="ECO:0000259" key="5">
    <source>
        <dbReference type="PROSITE" id="PS51007"/>
    </source>
</evidence>
<dbReference type="SUPFAM" id="SSF46626">
    <property type="entry name" value="Cytochrome c"/>
    <property type="match status" value="1"/>
</dbReference>
<accession>A0ABX7I7D2</accession>
<proteinExistence type="predicted"/>
<evidence type="ECO:0000256" key="2">
    <source>
        <dbReference type="ARBA" id="ARBA00022723"/>
    </source>
</evidence>
<dbReference type="InterPro" id="IPR011989">
    <property type="entry name" value="ARM-like"/>
</dbReference>
<evidence type="ECO:0000256" key="3">
    <source>
        <dbReference type="ARBA" id="ARBA00023004"/>
    </source>
</evidence>
<dbReference type="RefSeq" id="WP_204656320.1">
    <property type="nucleotide sequence ID" value="NZ_CP056775.1"/>
</dbReference>
<dbReference type="SUPFAM" id="SSF50952">
    <property type="entry name" value="Soluble quinoprotein glucose dehydrogenase"/>
    <property type="match status" value="1"/>
</dbReference>
<keyword evidence="3 4" id="KW-0408">Iron</keyword>
<evidence type="ECO:0000313" key="6">
    <source>
        <dbReference type="EMBL" id="QRR02014.1"/>
    </source>
</evidence>
<dbReference type="InterPro" id="IPR011042">
    <property type="entry name" value="6-blade_b-propeller_TolB-like"/>
</dbReference>
<keyword evidence="1 4" id="KW-0349">Heme</keyword>
<organism evidence="6 7">
    <name type="scientific">Dyadobacter sandarakinus</name>
    <dbReference type="NCBI Taxonomy" id="2747268"/>
    <lineage>
        <taxon>Bacteria</taxon>
        <taxon>Pseudomonadati</taxon>
        <taxon>Bacteroidota</taxon>
        <taxon>Cytophagia</taxon>
        <taxon>Cytophagales</taxon>
        <taxon>Spirosomataceae</taxon>
        <taxon>Dyadobacter</taxon>
    </lineage>
</organism>
<evidence type="ECO:0000256" key="4">
    <source>
        <dbReference type="PROSITE-ProRule" id="PRU00433"/>
    </source>
</evidence>
<dbReference type="InterPro" id="IPR011030">
    <property type="entry name" value="Lipovitellin_superhlx_dom"/>
</dbReference>
<dbReference type="InterPro" id="IPR055557">
    <property type="entry name" value="DUF7133"/>
</dbReference>